<evidence type="ECO:0000313" key="2">
    <source>
        <dbReference type="EMBL" id="MYN47518.1"/>
    </source>
</evidence>
<keyword evidence="3" id="KW-1185">Reference proteome</keyword>
<dbReference type="RefSeq" id="WP_155433970.1">
    <property type="nucleotide sequence ID" value="NZ_WWCL01000005.1"/>
</dbReference>
<reference evidence="2" key="1">
    <citation type="submission" date="2019-12" db="EMBL/GenBank/DDBJ databases">
        <title>Novel species isolated from a subtropical stream in China.</title>
        <authorList>
            <person name="Lu H."/>
        </authorList>
    </citation>
    <scope>NUCLEOTIDE SEQUENCE [LARGE SCALE GENOMIC DNA]</scope>
    <source>
        <strain evidence="2">FT93W</strain>
    </source>
</reference>
<feature type="chain" id="PRO_5032887534" evidence="1">
    <location>
        <begin position="21"/>
        <end position="144"/>
    </location>
</feature>
<name>A0A845I721_9BURK</name>
<evidence type="ECO:0000256" key="1">
    <source>
        <dbReference type="SAM" id="SignalP"/>
    </source>
</evidence>
<accession>A0A845I721</accession>
<sequence length="144" mass="16038">MRKLLLLFLFASGLVPVAHAEGKRPEVARYTMAFSGEQGYRVWITRLGAKENHEALVQISGIDHKLDGRVLRAKEVVQTGGNSVNYIATVDGKSYDLLAVQRGKAELLITGMAWTSELRYDKALADQRPPEHLLTDFLEGSTKR</sequence>
<dbReference type="Proteomes" id="UP000444316">
    <property type="component" value="Unassembled WGS sequence"/>
</dbReference>
<comment type="caution">
    <text evidence="2">The sequence shown here is derived from an EMBL/GenBank/DDBJ whole genome shotgun (WGS) entry which is preliminary data.</text>
</comment>
<dbReference type="EMBL" id="WWCL01000005">
    <property type="protein sequence ID" value="MYN47518.1"/>
    <property type="molecule type" value="Genomic_DNA"/>
</dbReference>
<gene>
    <name evidence="2" type="ORF">GTP23_20950</name>
</gene>
<evidence type="ECO:0000313" key="3">
    <source>
        <dbReference type="Proteomes" id="UP000444316"/>
    </source>
</evidence>
<organism evidence="2 3">
    <name type="scientific">Duganella fentianensis</name>
    <dbReference type="NCBI Taxonomy" id="2692177"/>
    <lineage>
        <taxon>Bacteria</taxon>
        <taxon>Pseudomonadati</taxon>
        <taxon>Pseudomonadota</taxon>
        <taxon>Betaproteobacteria</taxon>
        <taxon>Burkholderiales</taxon>
        <taxon>Oxalobacteraceae</taxon>
        <taxon>Telluria group</taxon>
        <taxon>Duganella</taxon>
    </lineage>
</organism>
<protein>
    <submittedName>
        <fullName evidence="2">Uncharacterized protein</fullName>
    </submittedName>
</protein>
<keyword evidence="1" id="KW-0732">Signal</keyword>
<dbReference type="AlphaFoldDB" id="A0A845I721"/>
<proteinExistence type="predicted"/>
<feature type="signal peptide" evidence="1">
    <location>
        <begin position="1"/>
        <end position="20"/>
    </location>
</feature>